<dbReference type="AlphaFoldDB" id="X1CIG6"/>
<name>X1CIG6_9ZZZZ</name>
<organism evidence="1">
    <name type="scientific">marine sediment metagenome</name>
    <dbReference type="NCBI Taxonomy" id="412755"/>
    <lineage>
        <taxon>unclassified sequences</taxon>
        <taxon>metagenomes</taxon>
        <taxon>ecological metagenomes</taxon>
    </lineage>
</organism>
<reference evidence="1" key="1">
    <citation type="journal article" date="2014" name="Front. Microbiol.">
        <title>High frequency of phylogenetically diverse reductive dehalogenase-homologous genes in deep subseafloor sedimentary metagenomes.</title>
        <authorList>
            <person name="Kawai M."/>
            <person name="Futagami T."/>
            <person name="Toyoda A."/>
            <person name="Takaki Y."/>
            <person name="Nishi S."/>
            <person name="Hori S."/>
            <person name="Arai W."/>
            <person name="Tsubouchi T."/>
            <person name="Morono Y."/>
            <person name="Uchiyama I."/>
            <person name="Ito T."/>
            <person name="Fujiyama A."/>
            <person name="Inagaki F."/>
            <person name="Takami H."/>
        </authorList>
    </citation>
    <scope>NUCLEOTIDE SEQUENCE</scope>
    <source>
        <strain evidence="1">Expedition CK06-06</strain>
    </source>
</reference>
<evidence type="ECO:0000313" key="1">
    <source>
        <dbReference type="EMBL" id="GAG92872.1"/>
    </source>
</evidence>
<protein>
    <submittedName>
        <fullName evidence="1">Uncharacterized protein</fullName>
    </submittedName>
</protein>
<gene>
    <name evidence="1" type="ORF">S01H4_50616</name>
</gene>
<comment type="caution">
    <text evidence="1">The sequence shown here is derived from an EMBL/GenBank/DDBJ whole genome shotgun (WGS) entry which is preliminary data.</text>
</comment>
<dbReference type="EMBL" id="BART01028755">
    <property type="protein sequence ID" value="GAG92872.1"/>
    <property type="molecule type" value="Genomic_DNA"/>
</dbReference>
<proteinExistence type="predicted"/>
<sequence>MRLHLDYLRFVLLWYNENGAQKSKSCHMLEGEGYPPHPEGALPISPGQIATLPWVV</sequence>
<accession>X1CIG6</accession>